<comment type="caution">
    <text evidence="1">The sequence shown here is derived from an EMBL/GenBank/DDBJ whole genome shotgun (WGS) entry which is preliminary data.</text>
</comment>
<keyword evidence="2" id="KW-1185">Reference proteome</keyword>
<proteinExistence type="predicted"/>
<gene>
    <name evidence="1" type="ORF">QTJ16_000884</name>
</gene>
<organism evidence="1 2">
    <name type="scientific">Diplocarpon rosae</name>
    <dbReference type="NCBI Taxonomy" id="946125"/>
    <lineage>
        <taxon>Eukaryota</taxon>
        <taxon>Fungi</taxon>
        <taxon>Dikarya</taxon>
        <taxon>Ascomycota</taxon>
        <taxon>Pezizomycotina</taxon>
        <taxon>Leotiomycetes</taxon>
        <taxon>Helotiales</taxon>
        <taxon>Drepanopezizaceae</taxon>
        <taxon>Diplocarpon</taxon>
    </lineage>
</organism>
<dbReference type="AlphaFoldDB" id="A0AAD9WHW6"/>
<accession>A0AAD9WHW6</accession>
<reference evidence="1" key="1">
    <citation type="submission" date="2023-06" db="EMBL/GenBank/DDBJ databases">
        <title>Draft genome of Marssonina rosae.</title>
        <authorList>
            <person name="Cheng Q."/>
        </authorList>
    </citation>
    <scope>NUCLEOTIDE SEQUENCE</scope>
    <source>
        <strain evidence="1">R4</strain>
    </source>
</reference>
<name>A0AAD9WHW6_9HELO</name>
<protein>
    <submittedName>
        <fullName evidence="1">Uncharacterized protein</fullName>
    </submittedName>
</protein>
<dbReference type="EMBL" id="JAUBYV010000001">
    <property type="protein sequence ID" value="KAK2630064.1"/>
    <property type="molecule type" value="Genomic_DNA"/>
</dbReference>
<sequence>MTLSEESVSSFDGNSGSKWWILCTTSSCFLNSSKDRRHSSVQFQGTISRVSIDRGLAIRPKFRMNCW</sequence>
<evidence type="ECO:0000313" key="1">
    <source>
        <dbReference type="EMBL" id="KAK2630064.1"/>
    </source>
</evidence>
<dbReference type="Proteomes" id="UP001285354">
    <property type="component" value="Unassembled WGS sequence"/>
</dbReference>
<evidence type="ECO:0000313" key="2">
    <source>
        <dbReference type="Proteomes" id="UP001285354"/>
    </source>
</evidence>